<reference evidence="21" key="1">
    <citation type="submission" date="2021-01" db="EMBL/GenBank/DDBJ databases">
        <title>Stenotrophomonas maltophilia.</title>
        <authorList>
            <person name="Yu Y."/>
        </authorList>
    </citation>
    <scope>NUCLEOTIDE SEQUENCE [LARGE SCALE GENOMIC DNA]</scope>
    <source>
        <strain evidence="21">As-6</strain>
    </source>
</reference>
<comment type="similarity">
    <text evidence="2 14 15">Belongs to the TonB-dependent receptor family.</text>
</comment>
<evidence type="ECO:0000256" key="15">
    <source>
        <dbReference type="RuleBase" id="RU003357"/>
    </source>
</evidence>
<keyword evidence="21" id="KW-1185">Reference proteome</keyword>
<dbReference type="RefSeq" id="WP_205403979.1">
    <property type="nucleotide sequence ID" value="NZ_JAFFTA010000018.1"/>
</dbReference>
<dbReference type="PANTHER" id="PTHR32552:SF74">
    <property type="entry name" value="HYDROXAMATE SIDEROPHORE RECEPTOR FHUE"/>
    <property type="match status" value="1"/>
</dbReference>
<dbReference type="Gene3D" id="2.40.170.20">
    <property type="entry name" value="TonB-dependent receptor, beta-barrel domain"/>
    <property type="match status" value="1"/>
</dbReference>
<accession>A0AAW4GJ28</accession>
<keyword evidence="10 15" id="KW-0798">TonB box</keyword>
<dbReference type="InterPro" id="IPR012910">
    <property type="entry name" value="Plug_dom"/>
</dbReference>
<reference evidence="19" key="2">
    <citation type="submission" date="2021-01" db="EMBL/GenBank/DDBJ databases">
        <authorList>
            <person name="Yu Y."/>
        </authorList>
    </citation>
    <scope>NUCLEOTIDE SEQUENCE</scope>
    <source>
        <strain evidence="19">As-5</strain>
        <strain evidence="20">As-6</strain>
    </source>
</reference>
<dbReference type="EMBL" id="JAFFTA010000018">
    <property type="protein sequence ID" value="MBM9914145.1"/>
    <property type="molecule type" value="Genomic_DNA"/>
</dbReference>
<dbReference type="InterPro" id="IPR010105">
    <property type="entry name" value="TonB_sidphr_rcpt"/>
</dbReference>
<evidence type="ECO:0000256" key="10">
    <source>
        <dbReference type="ARBA" id="ARBA00023077"/>
    </source>
</evidence>
<proteinExistence type="inferred from homology"/>
<evidence type="ECO:0000256" key="6">
    <source>
        <dbReference type="ARBA" id="ARBA00022692"/>
    </source>
</evidence>
<evidence type="ECO:0000256" key="2">
    <source>
        <dbReference type="ARBA" id="ARBA00009810"/>
    </source>
</evidence>
<evidence type="ECO:0000313" key="19">
    <source>
        <dbReference type="EMBL" id="MBM9914145.1"/>
    </source>
</evidence>
<dbReference type="PROSITE" id="PS52016">
    <property type="entry name" value="TONB_DEPENDENT_REC_3"/>
    <property type="match status" value="1"/>
</dbReference>
<evidence type="ECO:0000313" key="21">
    <source>
        <dbReference type="Proteomes" id="UP000749453"/>
    </source>
</evidence>
<feature type="domain" description="TonB-dependent receptor-like beta-barrel" evidence="17">
    <location>
        <begin position="253"/>
        <end position="711"/>
    </location>
</feature>
<dbReference type="InterPro" id="IPR037066">
    <property type="entry name" value="Plug_dom_sf"/>
</dbReference>
<dbReference type="NCBIfam" id="TIGR01783">
    <property type="entry name" value="TonB-siderophor"/>
    <property type="match status" value="1"/>
</dbReference>
<name>A0AAW4GJ28_9GAMM</name>
<comment type="subcellular location">
    <subcellularLocation>
        <location evidence="1 14">Cell outer membrane</location>
        <topology evidence="1 14">Multi-pass membrane protein</topology>
    </subcellularLocation>
</comment>
<protein>
    <submittedName>
        <fullName evidence="19">TonB-dependent siderophore receptor</fullName>
    </submittedName>
</protein>
<evidence type="ECO:0000259" key="17">
    <source>
        <dbReference type="Pfam" id="PF00593"/>
    </source>
</evidence>
<keyword evidence="4 14" id="KW-1134">Transmembrane beta strand</keyword>
<feature type="signal peptide" evidence="16">
    <location>
        <begin position="1"/>
        <end position="28"/>
    </location>
</feature>
<dbReference type="PANTHER" id="PTHR32552">
    <property type="entry name" value="FERRICHROME IRON RECEPTOR-RELATED"/>
    <property type="match status" value="1"/>
</dbReference>
<keyword evidence="8" id="KW-0408">Iron</keyword>
<evidence type="ECO:0000256" key="11">
    <source>
        <dbReference type="ARBA" id="ARBA00023136"/>
    </source>
</evidence>
<evidence type="ECO:0000256" key="1">
    <source>
        <dbReference type="ARBA" id="ARBA00004571"/>
    </source>
</evidence>
<dbReference type="GO" id="GO:0009279">
    <property type="term" value="C:cell outer membrane"/>
    <property type="evidence" value="ECO:0007669"/>
    <property type="project" value="UniProtKB-SubCell"/>
</dbReference>
<feature type="domain" description="TonB-dependent receptor plug" evidence="18">
    <location>
        <begin position="70"/>
        <end position="169"/>
    </location>
</feature>
<evidence type="ECO:0000256" key="14">
    <source>
        <dbReference type="PROSITE-ProRule" id="PRU01360"/>
    </source>
</evidence>
<sequence length="742" mass="81791">MASLLTTPRPTLLALAVTALLIAPLAHAEEGSADPSARTLDTVQVTADGDIADSYTVKRASTATKLGLSLRHTPQSMTVVTRQRLDDMGLFSLSDVMGQVTGVAVSVTDSERINYVSRGYNITNFQVDGMLNTFGGYIKTNTDSVIYDRIEVVRGATGLTTGAGDPSGTINFVRKRPTDTFQMSANLTLGRWGNQRLEADLGGPIALDGRIRARVVAAKQQSDSFRDVYKLDKDVFYGIVQADITDTTLLEAGYEYQSPRTTGVTWGVVPYWGADGKPANLPRSTNLSARWSSWPIIEKSAFARLEQQLGHGWAAKFAYTRSKRETDGAVWYGASGYPRADGSGISAFVGSFGENGDMQVFDFNVGGPFQLFGREHELVFGFGQSVRKGEVPASETADYPDSYARVPDWRSWNGDVAPLQVTRLGYLASEDELRQRAAYLAARLQLAEPLTAVLGARYGSWETRSWNYTHDAAGRLTGTTRGGYKPDDSLTPYAGFIYDFNRYFSGYVSYTDIFQPQNYRDKANNYLEPVVGDMWEAGLKAEFFDGLLNTSVAVFKGEKDNVAELDDSVPENSLPGGISAYRSTGKGNKVKGWEIEAQGSLGEHWNLSTGFTHTVSRNALGVRQNTTVPVDLFRLNASWRPGGAEGRFWIGGGATWQSGIWSLSNKPRDDFLVSGKRDRVAIEQGDIYLLNLSAGYRFNENFSAQVNVNNLLDKKYYNRVGFYDGVYWGEPRNVMMTLRWKL</sequence>
<dbReference type="CDD" id="cd01347">
    <property type="entry name" value="ligand_gated_channel"/>
    <property type="match status" value="1"/>
</dbReference>
<keyword evidence="6 14" id="KW-0812">Transmembrane</keyword>
<evidence type="ECO:0000256" key="12">
    <source>
        <dbReference type="ARBA" id="ARBA00023170"/>
    </source>
</evidence>
<dbReference type="InterPro" id="IPR036942">
    <property type="entry name" value="Beta-barrel_TonB_sf"/>
</dbReference>
<dbReference type="GO" id="GO:0038023">
    <property type="term" value="F:signaling receptor activity"/>
    <property type="evidence" value="ECO:0007669"/>
    <property type="project" value="InterPro"/>
</dbReference>
<dbReference type="EMBL" id="JAFFTB010000027">
    <property type="protein sequence ID" value="MBM9939630.1"/>
    <property type="molecule type" value="Genomic_DNA"/>
</dbReference>
<dbReference type="GO" id="GO:0015344">
    <property type="term" value="F:siderophore uptake transmembrane transporter activity"/>
    <property type="evidence" value="ECO:0007669"/>
    <property type="project" value="TreeGrafter"/>
</dbReference>
<organism evidence="19 22">
    <name type="scientific">Stenotrophomonas lactitubi</name>
    <dbReference type="NCBI Taxonomy" id="2045214"/>
    <lineage>
        <taxon>Bacteria</taxon>
        <taxon>Pseudomonadati</taxon>
        <taxon>Pseudomonadota</taxon>
        <taxon>Gammaproteobacteria</taxon>
        <taxon>Lysobacterales</taxon>
        <taxon>Lysobacteraceae</taxon>
        <taxon>Stenotrophomonas</taxon>
    </lineage>
</organism>
<dbReference type="SUPFAM" id="SSF56935">
    <property type="entry name" value="Porins"/>
    <property type="match status" value="1"/>
</dbReference>
<dbReference type="Pfam" id="PF00593">
    <property type="entry name" value="TonB_dep_Rec_b-barrel"/>
    <property type="match status" value="1"/>
</dbReference>
<dbReference type="InterPro" id="IPR039426">
    <property type="entry name" value="TonB-dep_rcpt-like"/>
</dbReference>
<feature type="chain" id="PRO_5043542947" evidence="16">
    <location>
        <begin position="29"/>
        <end position="742"/>
    </location>
</feature>
<evidence type="ECO:0000256" key="8">
    <source>
        <dbReference type="ARBA" id="ARBA00023004"/>
    </source>
</evidence>
<evidence type="ECO:0000256" key="3">
    <source>
        <dbReference type="ARBA" id="ARBA00022448"/>
    </source>
</evidence>
<keyword evidence="9" id="KW-0406">Ion transport</keyword>
<dbReference type="Pfam" id="PF07715">
    <property type="entry name" value="Plug"/>
    <property type="match status" value="1"/>
</dbReference>
<keyword evidence="7 16" id="KW-0732">Signal</keyword>
<keyword evidence="3 14" id="KW-0813">Transport</keyword>
<dbReference type="InterPro" id="IPR000531">
    <property type="entry name" value="Beta-barrel_TonB"/>
</dbReference>
<keyword evidence="11 14" id="KW-0472">Membrane</keyword>
<evidence type="ECO:0000256" key="7">
    <source>
        <dbReference type="ARBA" id="ARBA00022729"/>
    </source>
</evidence>
<dbReference type="Proteomes" id="UP000784064">
    <property type="component" value="Unassembled WGS sequence"/>
</dbReference>
<dbReference type="Gene3D" id="2.170.130.10">
    <property type="entry name" value="TonB-dependent receptor, plug domain"/>
    <property type="match status" value="1"/>
</dbReference>
<evidence type="ECO:0000256" key="13">
    <source>
        <dbReference type="ARBA" id="ARBA00023237"/>
    </source>
</evidence>
<evidence type="ECO:0000259" key="18">
    <source>
        <dbReference type="Pfam" id="PF07715"/>
    </source>
</evidence>
<evidence type="ECO:0000256" key="5">
    <source>
        <dbReference type="ARBA" id="ARBA00022496"/>
    </source>
</evidence>
<evidence type="ECO:0000256" key="16">
    <source>
        <dbReference type="SAM" id="SignalP"/>
    </source>
</evidence>
<dbReference type="GO" id="GO:0015891">
    <property type="term" value="P:siderophore transport"/>
    <property type="evidence" value="ECO:0007669"/>
    <property type="project" value="InterPro"/>
</dbReference>
<evidence type="ECO:0000313" key="20">
    <source>
        <dbReference type="EMBL" id="MBM9939630.1"/>
    </source>
</evidence>
<evidence type="ECO:0000256" key="9">
    <source>
        <dbReference type="ARBA" id="ARBA00023065"/>
    </source>
</evidence>
<evidence type="ECO:0000313" key="22">
    <source>
        <dbReference type="Proteomes" id="UP000784064"/>
    </source>
</evidence>
<keyword evidence="13 14" id="KW-0998">Cell outer membrane</keyword>
<evidence type="ECO:0000256" key="4">
    <source>
        <dbReference type="ARBA" id="ARBA00022452"/>
    </source>
</evidence>
<keyword evidence="5" id="KW-0410">Iron transport</keyword>
<keyword evidence="12 19" id="KW-0675">Receptor</keyword>
<dbReference type="Proteomes" id="UP000749453">
    <property type="component" value="Unassembled WGS sequence"/>
</dbReference>
<gene>
    <name evidence="19" type="ORF">JJW18_11730</name>
    <name evidence="20" type="ORF">JJW19_15900</name>
</gene>
<dbReference type="AlphaFoldDB" id="A0AAW4GJ28"/>
<comment type="caution">
    <text evidence="19">The sequence shown here is derived from an EMBL/GenBank/DDBJ whole genome shotgun (WGS) entry which is preliminary data.</text>
</comment>
<dbReference type="FunFam" id="2.170.130.10:FF:000010">
    <property type="entry name" value="Ferripyoverdine receptor"/>
    <property type="match status" value="1"/>
</dbReference>